<comment type="domain">
    <text evidence="7">The DHHC domain is required for palmitoyltransferase activity.</text>
</comment>
<keyword evidence="4 7" id="KW-1133">Transmembrane helix</keyword>
<evidence type="ECO:0000313" key="10">
    <source>
        <dbReference type="Proteomes" id="UP001217089"/>
    </source>
</evidence>
<dbReference type="PANTHER" id="PTHR12246">
    <property type="entry name" value="PALMITOYLTRANSFERASE ZDHHC16"/>
    <property type="match status" value="1"/>
</dbReference>
<sequence>MGRSILQKIKPRSTFDLFSLIYALVLIHAEVLFGEFMVLPWLIKKHNIGLFKICCLQVYGAFLYFNVIGNMWKIMITNTSTVGKVLPTLLKPGWYYCTICESNSPPRAFHCSTCNKCILKRDHHCMFTGKCIGYFNHRHYLMLVVYTWLGAMFSIVMSSEFCWEMLGGFSFTNLLKFILPIFAFILGQLDLYTAIVAFLTLLATIFFALLTGLIIYHSKHVRYGIVTYERSHNIYLFDLGFKNNFRSVFGDKWYLAMIFPFFHTTLPGDGIEFQTKDTFERAKDLKILKSNQRIKVVILLFRETKVCRHYSTSEREFPRICCNLFLPSLELLTRSLIQDQIISGSSFTSEHLYYKTILSGQCYTSDFQR</sequence>
<comment type="caution">
    <text evidence="9">The sequence shown here is derived from an EMBL/GenBank/DDBJ whole genome shotgun (WGS) entry which is preliminary data.</text>
</comment>
<feature type="transmembrane region" description="Helical" evidence="7">
    <location>
        <begin position="140"/>
        <end position="159"/>
    </location>
</feature>
<feature type="transmembrane region" description="Helical" evidence="7">
    <location>
        <begin position="165"/>
        <end position="187"/>
    </location>
</feature>
<keyword evidence="5 7" id="KW-0472">Membrane</keyword>
<dbReference type="EMBL" id="JARBDR010000919">
    <property type="protein sequence ID" value="KAJ8300534.1"/>
    <property type="molecule type" value="Genomic_DNA"/>
</dbReference>
<dbReference type="Proteomes" id="UP001217089">
    <property type="component" value="Unassembled WGS sequence"/>
</dbReference>
<organism evidence="9 10">
    <name type="scientific">Tegillarca granosa</name>
    <name type="common">Malaysian cockle</name>
    <name type="synonym">Anadara granosa</name>
    <dbReference type="NCBI Taxonomy" id="220873"/>
    <lineage>
        <taxon>Eukaryota</taxon>
        <taxon>Metazoa</taxon>
        <taxon>Spiralia</taxon>
        <taxon>Lophotrochozoa</taxon>
        <taxon>Mollusca</taxon>
        <taxon>Bivalvia</taxon>
        <taxon>Autobranchia</taxon>
        <taxon>Pteriomorphia</taxon>
        <taxon>Arcoida</taxon>
        <taxon>Arcoidea</taxon>
        <taxon>Arcidae</taxon>
        <taxon>Tegillarca</taxon>
    </lineage>
</organism>
<name>A0ABQ9E5B1_TEGGR</name>
<reference evidence="9 10" key="1">
    <citation type="submission" date="2022-12" db="EMBL/GenBank/DDBJ databases">
        <title>Chromosome-level genome of Tegillarca granosa.</title>
        <authorList>
            <person name="Kim J."/>
        </authorList>
    </citation>
    <scope>NUCLEOTIDE SEQUENCE [LARGE SCALE GENOMIC DNA]</scope>
    <source>
        <strain evidence="9">Teg-2019</strain>
        <tissue evidence="9">Adductor muscle</tissue>
    </source>
</reference>
<keyword evidence="3 7" id="KW-0812">Transmembrane</keyword>
<dbReference type="InterPro" id="IPR039859">
    <property type="entry name" value="PFA4/ZDH16/20/ERF2-like"/>
</dbReference>
<feature type="transmembrane region" description="Helical" evidence="7">
    <location>
        <begin position="49"/>
        <end position="68"/>
    </location>
</feature>
<protein>
    <recommendedName>
        <fullName evidence="7">Palmitoyltransferase</fullName>
        <ecNumber evidence="7">2.3.1.225</ecNumber>
    </recommendedName>
</protein>
<accession>A0ABQ9E5B1</accession>
<evidence type="ECO:0000256" key="2">
    <source>
        <dbReference type="ARBA" id="ARBA00022679"/>
    </source>
</evidence>
<evidence type="ECO:0000256" key="1">
    <source>
        <dbReference type="ARBA" id="ARBA00004141"/>
    </source>
</evidence>
<comment type="similarity">
    <text evidence="7">Belongs to the DHHC palmitoyltransferase family.</text>
</comment>
<dbReference type="Pfam" id="PF01529">
    <property type="entry name" value="DHHC"/>
    <property type="match status" value="1"/>
</dbReference>
<keyword evidence="6 7" id="KW-0012">Acyltransferase</keyword>
<evidence type="ECO:0000256" key="4">
    <source>
        <dbReference type="ARBA" id="ARBA00022989"/>
    </source>
</evidence>
<dbReference type="EC" id="2.3.1.225" evidence="7"/>
<evidence type="ECO:0000256" key="6">
    <source>
        <dbReference type="ARBA" id="ARBA00023315"/>
    </source>
</evidence>
<feature type="domain" description="Palmitoyltransferase DHHC" evidence="8">
    <location>
        <begin position="95"/>
        <end position="232"/>
    </location>
</feature>
<feature type="transmembrane region" description="Helical" evidence="7">
    <location>
        <begin position="194"/>
        <end position="216"/>
    </location>
</feature>
<gene>
    <name evidence="9" type="ORF">KUTeg_022053</name>
</gene>
<keyword evidence="2 7" id="KW-0808">Transferase</keyword>
<dbReference type="PROSITE" id="PS50216">
    <property type="entry name" value="DHHC"/>
    <property type="match status" value="1"/>
</dbReference>
<dbReference type="InterPro" id="IPR001594">
    <property type="entry name" value="Palmitoyltrfase_DHHC"/>
</dbReference>
<evidence type="ECO:0000256" key="7">
    <source>
        <dbReference type="RuleBase" id="RU079119"/>
    </source>
</evidence>
<comment type="subcellular location">
    <subcellularLocation>
        <location evidence="1">Membrane</location>
        <topology evidence="1">Multi-pass membrane protein</topology>
    </subcellularLocation>
</comment>
<proteinExistence type="inferred from homology"/>
<keyword evidence="10" id="KW-1185">Reference proteome</keyword>
<evidence type="ECO:0000259" key="8">
    <source>
        <dbReference type="Pfam" id="PF01529"/>
    </source>
</evidence>
<evidence type="ECO:0000256" key="3">
    <source>
        <dbReference type="ARBA" id="ARBA00022692"/>
    </source>
</evidence>
<feature type="transmembrane region" description="Helical" evidence="7">
    <location>
        <begin position="20"/>
        <end position="43"/>
    </location>
</feature>
<evidence type="ECO:0000313" key="9">
    <source>
        <dbReference type="EMBL" id="KAJ8300534.1"/>
    </source>
</evidence>
<comment type="catalytic activity">
    <reaction evidence="7">
        <text>L-cysteinyl-[protein] + hexadecanoyl-CoA = S-hexadecanoyl-L-cysteinyl-[protein] + CoA</text>
        <dbReference type="Rhea" id="RHEA:36683"/>
        <dbReference type="Rhea" id="RHEA-COMP:10131"/>
        <dbReference type="Rhea" id="RHEA-COMP:11032"/>
        <dbReference type="ChEBI" id="CHEBI:29950"/>
        <dbReference type="ChEBI" id="CHEBI:57287"/>
        <dbReference type="ChEBI" id="CHEBI:57379"/>
        <dbReference type="ChEBI" id="CHEBI:74151"/>
        <dbReference type="EC" id="2.3.1.225"/>
    </reaction>
</comment>
<evidence type="ECO:0000256" key="5">
    <source>
        <dbReference type="ARBA" id="ARBA00023136"/>
    </source>
</evidence>